<evidence type="ECO:0000256" key="1">
    <source>
        <dbReference type="SAM" id="MobiDB-lite"/>
    </source>
</evidence>
<organism evidence="3">
    <name type="scientific">Mucochytrium quahogii</name>
    <dbReference type="NCBI Taxonomy" id="96639"/>
    <lineage>
        <taxon>Eukaryota</taxon>
        <taxon>Sar</taxon>
        <taxon>Stramenopiles</taxon>
        <taxon>Bigyra</taxon>
        <taxon>Labyrinthulomycetes</taxon>
        <taxon>Thraustochytrida</taxon>
        <taxon>Thraustochytriidae</taxon>
        <taxon>Mucochytrium</taxon>
    </lineage>
</organism>
<gene>
    <name evidence="3" type="ORF">QSP1433_LOCUS7477</name>
</gene>
<name>A0A7S2RVD6_9STRA</name>
<feature type="transmembrane region" description="Helical" evidence="2">
    <location>
        <begin position="386"/>
        <end position="408"/>
    </location>
</feature>
<feature type="transmembrane region" description="Helical" evidence="2">
    <location>
        <begin position="163"/>
        <end position="182"/>
    </location>
</feature>
<accession>A0A7S2RVD6</accession>
<keyword evidence="2" id="KW-1133">Transmembrane helix</keyword>
<reference evidence="3" key="1">
    <citation type="submission" date="2021-01" db="EMBL/GenBank/DDBJ databases">
        <authorList>
            <person name="Corre E."/>
            <person name="Pelletier E."/>
            <person name="Niang G."/>
            <person name="Scheremetjew M."/>
            <person name="Finn R."/>
            <person name="Kale V."/>
            <person name="Holt S."/>
            <person name="Cochrane G."/>
            <person name="Meng A."/>
            <person name="Brown T."/>
            <person name="Cohen L."/>
        </authorList>
    </citation>
    <scope>NUCLEOTIDE SEQUENCE</scope>
    <source>
        <strain evidence="3">NY070348D</strain>
    </source>
</reference>
<dbReference type="EMBL" id="HBHK01011875">
    <property type="protein sequence ID" value="CAD9681888.1"/>
    <property type="molecule type" value="Transcribed_RNA"/>
</dbReference>
<protein>
    <submittedName>
        <fullName evidence="3">Uncharacterized protein</fullName>
    </submittedName>
</protein>
<evidence type="ECO:0000256" key="2">
    <source>
        <dbReference type="SAM" id="Phobius"/>
    </source>
</evidence>
<keyword evidence="2" id="KW-0812">Transmembrane</keyword>
<evidence type="ECO:0000313" key="3">
    <source>
        <dbReference type="EMBL" id="CAD9681888.1"/>
    </source>
</evidence>
<keyword evidence="2" id="KW-0472">Membrane</keyword>
<sequence>MVVGTVVGTEHELRRILVLEYIMIGAAGLIIFVSFIGVYVPMFINNASRKRQVGDAFLAIPPAFCKKLQKRTERRLAQLQNGNESDGDSDVECESEDEVEAVFELGTKETKGVQGIEAGRKSSGRTEKPRKAARVVPVGVDGDGKKERQMQDDPCMAKLGKQLWMVLRIGVTFWVVLTFNVVRIQMAQQERLQVLGKSKITFSAGYRFKFNDAISYWQIQPLERPDWEPAFSSETEILDRLQFFYDTFMIEDRNIKYGNEALNIAPFGRTQGSQYEILFKDACNDACVAYISDGGIGSHVQDLTHGAVLAIDEAMQHTLVMTQLYKGYFVETDPTKRAELEQEIHREQLRNLDILPGLFLQSALESFTADAGKELRESVTQVETNAIIACVIFFFALGISHLLSLRGFQRLDQDIKKSHSMLMMLPSEVFVKVPQIMKLVQNQ</sequence>
<feature type="region of interest" description="Disordered" evidence="1">
    <location>
        <begin position="114"/>
        <end position="133"/>
    </location>
</feature>
<feature type="compositionally biased region" description="Basic and acidic residues" evidence="1">
    <location>
        <begin position="118"/>
        <end position="130"/>
    </location>
</feature>
<dbReference type="AlphaFoldDB" id="A0A7S2RVD6"/>
<feature type="transmembrane region" description="Helical" evidence="2">
    <location>
        <begin position="21"/>
        <end position="44"/>
    </location>
</feature>
<proteinExistence type="predicted"/>